<proteinExistence type="predicted"/>
<organism evidence="2 3">
    <name type="scientific">Trypanosoma cruzi</name>
    <dbReference type="NCBI Taxonomy" id="5693"/>
    <lineage>
        <taxon>Eukaryota</taxon>
        <taxon>Discoba</taxon>
        <taxon>Euglenozoa</taxon>
        <taxon>Kinetoplastea</taxon>
        <taxon>Metakinetoplastina</taxon>
        <taxon>Trypanosomatida</taxon>
        <taxon>Trypanosomatidae</taxon>
        <taxon>Trypanosoma</taxon>
        <taxon>Schizotrypanum</taxon>
    </lineage>
</organism>
<evidence type="ECO:0000259" key="1">
    <source>
        <dbReference type="Pfam" id="PF03724"/>
    </source>
</evidence>
<name>A0A7J6YFA3_TRYCR</name>
<dbReference type="Proteomes" id="UP000583944">
    <property type="component" value="Unassembled WGS sequence"/>
</dbReference>
<evidence type="ECO:0000313" key="2">
    <source>
        <dbReference type="EMBL" id="KAF5225282.1"/>
    </source>
</evidence>
<dbReference type="VEuPathDB" id="TriTrypDB:BCY84_03077"/>
<dbReference type="VEuPathDB" id="TriTrypDB:ECC02_001459"/>
<reference evidence="2 3" key="1">
    <citation type="journal article" date="2019" name="Genome Biol. Evol.">
        <title>Nanopore Sequencing Significantly Improves Genome Assembly of the Protozoan Parasite Trypanosoma cruzi.</title>
        <authorList>
            <person name="Diaz-Viraque F."/>
            <person name="Pita S."/>
            <person name="Greif G."/>
            <person name="de Souza R.C.M."/>
            <person name="Iraola G."/>
            <person name="Robello C."/>
        </authorList>
    </citation>
    <scope>NUCLEOTIDE SEQUENCE [LARGE SCALE GENOMIC DNA]</scope>
    <source>
        <strain evidence="2 3">Berenice</strain>
    </source>
</reference>
<evidence type="ECO:0000313" key="3">
    <source>
        <dbReference type="Proteomes" id="UP000583944"/>
    </source>
</evidence>
<gene>
    <name evidence="2" type="ORF">ECC02_001459</name>
</gene>
<dbReference type="InterPro" id="IPR005184">
    <property type="entry name" value="DUF306_Meta_HslJ"/>
</dbReference>
<dbReference type="AlphaFoldDB" id="A0A7J6YFA3"/>
<comment type="caution">
    <text evidence="2">The sequence shown here is derived from an EMBL/GenBank/DDBJ whole genome shotgun (WGS) entry which is preliminary data.</text>
</comment>
<dbReference type="EMBL" id="JABDHM010000007">
    <property type="protein sequence ID" value="KAF5225282.1"/>
    <property type="molecule type" value="Genomic_DNA"/>
</dbReference>
<dbReference type="Pfam" id="PF03724">
    <property type="entry name" value="META"/>
    <property type="match status" value="1"/>
</dbReference>
<protein>
    <recommendedName>
        <fullName evidence="1">DUF306 domain-containing protein</fullName>
    </recommendedName>
</protein>
<feature type="domain" description="DUF306" evidence="1">
    <location>
        <begin position="156"/>
        <end position="234"/>
    </location>
</feature>
<sequence>MCLRAYVSRRKALLLRARVLQCCSLCRATRQLLPTTRCRWGLWFLTFVPWHRVFPSRRTSDVPRHVRWCAPCMVCPCRSVSACAACAPLPPSVLFPFFFPFFFFLRFCAQHTQFSAKGRVTANPHAMSSIPDGLFGMYRMIFFNGLDLRNEVRQFKMRFSSAQNDVEVRALVVNVMSGFMEYRDGKLTGGMASTLSLGPPFFMEMENFLRTGFAAGMYFRLDGDLLTLVHGEDVLLLTAE</sequence>
<accession>A0A7J6YFA3</accession>